<feature type="coiled-coil region" evidence="7">
    <location>
        <begin position="123"/>
        <end position="168"/>
    </location>
</feature>
<dbReference type="PROSITE" id="PS50076">
    <property type="entry name" value="DNAJ_2"/>
    <property type="match status" value="1"/>
</dbReference>
<comment type="caution">
    <text evidence="11">The sequence shown here is derived from an EMBL/GenBank/DDBJ whole genome shotgun (WGS) entry which is preliminary data.</text>
</comment>
<dbReference type="GO" id="GO:0000390">
    <property type="term" value="P:spliceosomal complex disassembly"/>
    <property type="evidence" value="ECO:0007669"/>
    <property type="project" value="TreeGrafter"/>
</dbReference>
<dbReference type="EMBL" id="JAODUP010000721">
    <property type="protein sequence ID" value="KAK2144906.1"/>
    <property type="molecule type" value="Genomic_DNA"/>
</dbReference>
<dbReference type="CDD" id="cd12429">
    <property type="entry name" value="RRM_DNAJC17"/>
    <property type="match status" value="1"/>
</dbReference>
<feature type="domain" description="J" evidence="9">
    <location>
        <begin position="8"/>
        <end position="83"/>
    </location>
</feature>
<dbReference type="Pfam" id="PF00076">
    <property type="entry name" value="RRM_1"/>
    <property type="match status" value="1"/>
</dbReference>
<dbReference type="Gene3D" id="1.10.287.110">
    <property type="entry name" value="DnaJ domain"/>
    <property type="match status" value="1"/>
</dbReference>
<evidence type="ECO:0000256" key="8">
    <source>
        <dbReference type="SAM" id="MobiDB-lite"/>
    </source>
</evidence>
<evidence type="ECO:0000256" key="3">
    <source>
        <dbReference type="ARBA" id="ARBA00022490"/>
    </source>
</evidence>
<dbReference type="PANTHER" id="PTHR44313:SF1">
    <property type="entry name" value="DNAJ HOMOLOG SUBFAMILY C MEMBER 17"/>
    <property type="match status" value="1"/>
</dbReference>
<evidence type="ECO:0000256" key="7">
    <source>
        <dbReference type="SAM" id="Coils"/>
    </source>
</evidence>
<evidence type="ECO:0000259" key="10">
    <source>
        <dbReference type="PROSITE" id="PS50102"/>
    </source>
</evidence>
<dbReference type="CDD" id="cd06257">
    <property type="entry name" value="DnaJ"/>
    <property type="match status" value="1"/>
</dbReference>
<dbReference type="SUPFAM" id="SSF54928">
    <property type="entry name" value="RNA-binding domain, RBD"/>
    <property type="match status" value="1"/>
</dbReference>
<dbReference type="GO" id="GO:0005737">
    <property type="term" value="C:cytoplasm"/>
    <property type="evidence" value="ECO:0007669"/>
    <property type="project" value="UniProtKB-SubCell"/>
</dbReference>
<feature type="domain" description="RRM" evidence="10">
    <location>
        <begin position="182"/>
        <end position="257"/>
    </location>
</feature>
<evidence type="ECO:0000256" key="1">
    <source>
        <dbReference type="ARBA" id="ARBA00004123"/>
    </source>
</evidence>
<dbReference type="PANTHER" id="PTHR44313">
    <property type="entry name" value="DNAJ HOMOLOG SUBFAMILY C MEMBER 17"/>
    <property type="match status" value="1"/>
</dbReference>
<dbReference type="SUPFAM" id="SSF46565">
    <property type="entry name" value="Chaperone J-domain"/>
    <property type="match status" value="1"/>
</dbReference>
<dbReference type="PRINTS" id="PR00625">
    <property type="entry name" value="JDOMAIN"/>
</dbReference>
<keyword evidence="5" id="KW-0539">Nucleus</keyword>
<dbReference type="AlphaFoldDB" id="A0AAD9J2F9"/>
<dbReference type="PROSITE" id="PS50102">
    <property type="entry name" value="RRM"/>
    <property type="match status" value="1"/>
</dbReference>
<dbReference type="InterPro" id="IPR012677">
    <property type="entry name" value="Nucleotide-bd_a/b_plait_sf"/>
</dbReference>
<dbReference type="Pfam" id="PF00226">
    <property type="entry name" value="DnaJ"/>
    <property type="match status" value="1"/>
</dbReference>
<dbReference type="InterPro" id="IPR035979">
    <property type="entry name" value="RBD_domain_sf"/>
</dbReference>
<evidence type="ECO:0000313" key="12">
    <source>
        <dbReference type="Proteomes" id="UP001208570"/>
    </source>
</evidence>
<dbReference type="GO" id="GO:0005681">
    <property type="term" value="C:spliceosomal complex"/>
    <property type="evidence" value="ECO:0007669"/>
    <property type="project" value="TreeGrafter"/>
</dbReference>
<keyword evidence="12" id="KW-1185">Reference proteome</keyword>
<name>A0AAD9J2F9_9ANNE</name>
<dbReference type="InterPro" id="IPR034254">
    <property type="entry name" value="DNAJC17_RRM"/>
</dbReference>
<protein>
    <submittedName>
        <fullName evidence="11">Uncharacterized protein</fullName>
    </submittedName>
</protein>
<sequence>MTKVENMDFYAILDISIDANEKEVVTAYRKKALKCHPDKNPDNPKAGMLRHAAFDKALRAKKAAELRNRELDSKRRKLKEGKNVYKSPISHGEEAKWFTLKQWDLESREKAAKEQNDDIARFSRTFQQEIERLRREGSRLVEEEQKKLAEELKKEQELQQARQDTEDAPRLRVKWKAKKGDPTNGGYSQELLHKAFSKYGEITAVIVSSKKCGSAIVEFESPHSAMMAFEAETGLLSNRLTLSWLSGQPEDISSGSSSFEHRFISEDNSRKRSGEEASLGEPDISSNHDFESLVLHRMRQAEERRRLAKQMEEEDPS</sequence>
<dbReference type="Proteomes" id="UP001208570">
    <property type="component" value="Unassembled WGS sequence"/>
</dbReference>
<organism evidence="11 12">
    <name type="scientific">Paralvinella palmiformis</name>
    <dbReference type="NCBI Taxonomy" id="53620"/>
    <lineage>
        <taxon>Eukaryota</taxon>
        <taxon>Metazoa</taxon>
        <taxon>Spiralia</taxon>
        <taxon>Lophotrochozoa</taxon>
        <taxon>Annelida</taxon>
        <taxon>Polychaeta</taxon>
        <taxon>Sedentaria</taxon>
        <taxon>Canalipalpata</taxon>
        <taxon>Terebellida</taxon>
        <taxon>Terebelliformia</taxon>
        <taxon>Alvinellidae</taxon>
        <taxon>Paralvinella</taxon>
    </lineage>
</organism>
<dbReference type="Gene3D" id="3.30.70.330">
    <property type="match status" value="1"/>
</dbReference>
<reference evidence="11" key="1">
    <citation type="journal article" date="2023" name="Mol. Biol. Evol.">
        <title>Third-Generation Sequencing Reveals the Adaptive Role of the Epigenome in Three Deep-Sea Polychaetes.</title>
        <authorList>
            <person name="Perez M."/>
            <person name="Aroh O."/>
            <person name="Sun Y."/>
            <person name="Lan Y."/>
            <person name="Juniper S.K."/>
            <person name="Young C.R."/>
            <person name="Angers B."/>
            <person name="Qian P.Y."/>
        </authorList>
    </citation>
    <scope>NUCLEOTIDE SEQUENCE</scope>
    <source>
        <strain evidence="11">P08H-3</strain>
    </source>
</reference>
<keyword evidence="7" id="KW-0175">Coiled coil</keyword>
<keyword evidence="6" id="KW-0694">RNA-binding</keyword>
<keyword evidence="4" id="KW-0143">Chaperone</keyword>
<dbReference type="SMART" id="SM00271">
    <property type="entry name" value="DnaJ"/>
    <property type="match status" value="1"/>
</dbReference>
<dbReference type="GO" id="GO:0003723">
    <property type="term" value="F:RNA binding"/>
    <property type="evidence" value="ECO:0007669"/>
    <property type="project" value="UniProtKB-UniRule"/>
</dbReference>
<gene>
    <name evidence="11" type="ORF">LSH36_721g03076</name>
</gene>
<feature type="region of interest" description="Disordered" evidence="8">
    <location>
        <begin position="251"/>
        <end position="291"/>
    </location>
</feature>
<evidence type="ECO:0000256" key="5">
    <source>
        <dbReference type="ARBA" id="ARBA00023242"/>
    </source>
</evidence>
<accession>A0AAD9J2F9</accession>
<dbReference type="InterPro" id="IPR052094">
    <property type="entry name" value="Pre-mRNA-splicing_ERAD"/>
</dbReference>
<evidence type="ECO:0000313" key="11">
    <source>
        <dbReference type="EMBL" id="KAK2144906.1"/>
    </source>
</evidence>
<evidence type="ECO:0000256" key="6">
    <source>
        <dbReference type="PROSITE-ProRule" id="PRU00176"/>
    </source>
</evidence>
<evidence type="ECO:0000256" key="4">
    <source>
        <dbReference type="ARBA" id="ARBA00023186"/>
    </source>
</evidence>
<keyword evidence="3" id="KW-0963">Cytoplasm</keyword>
<dbReference type="InterPro" id="IPR036869">
    <property type="entry name" value="J_dom_sf"/>
</dbReference>
<dbReference type="InterPro" id="IPR001623">
    <property type="entry name" value="DnaJ_domain"/>
</dbReference>
<feature type="compositionally biased region" description="Basic and acidic residues" evidence="8">
    <location>
        <begin position="259"/>
        <end position="275"/>
    </location>
</feature>
<dbReference type="InterPro" id="IPR000504">
    <property type="entry name" value="RRM_dom"/>
</dbReference>
<proteinExistence type="predicted"/>
<evidence type="ECO:0000256" key="2">
    <source>
        <dbReference type="ARBA" id="ARBA00004496"/>
    </source>
</evidence>
<evidence type="ECO:0000259" key="9">
    <source>
        <dbReference type="PROSITE" id="PS50076"/>
    </source>
</evidence>
<comment type="subcellular location">
    <subcellularLocation>
        <location evidence="2">Cytoplasm</location>
    </subcellularLocation>
    <subcellularLocation>
        <location evidence="1">Nucleus</location>
    </subcellularLocation>
</comment>